<gene>
    <name evidence="5" type="ordered locus">Calkro_0023</name>
</gene>
<dbReference type="HOGENOM" id="CLU_478906_0_0_9"/>
<dbReference type="AlphaFoldDB" id="E4SC17"/>
<keyword evidence="6" id="KW-1185">Reference proteome</keyword>
<dbReference type="SUPFAM" id="SSF54862">
    <property type="entry name" value="4Fe-4S ferredoxins"/>
    <property type="match status" value="1"/>
</dbReference>
<evidence type="ECO:0000313" key="5">
    <source>
        <dbReference type="EMBL" id="ADQ44942.1"/>
    </source>
</evidence>
<evidence type="ECO:0000259" key="4">
    <source>
        <dbReference type="PROSITE" id="PS51379"/>
    </source>
</evidence>
<keyword evidence="3" id="KW-0411">Iron-sulfur</keyword>
<dbReference type="InterPro" id="IPR017896">
    <property type="entry name" value="4Fe4S_Fe-S-bd"/>
</dbReference>
<dbReference type="Gene3D" id="3.30.70.20">
    <property type="match status" value="1"/>
</dbReference>
<accession>E4SC17</accession>
<dbReference type="InterPro" id="IPR002500">
    <property type="entry name" value="PAPS_reduct_dom"/>
</dbReference>
<dbReference type="Pfam" id="PF00037">
    <property type="entry name" value="Fer4"/>
    <property type="match status" value="1"/>
</dbReference>
<dbReference type="GO" id="GO:0003824">
    <property type="term" value="F:catalytic activity"/>
    <property type="evidence" value="ECO:0007669"/>
    <property type="project" value="InterPro"/>
</dbReference>
<evidence type="ECO:0000256" key="1">
    <source>
        <dbReference type="ARBA" id="ARBA00022723"/>
    </source>
</evidence>
<dbReference type="PROSITE" id="PS00198">
    <property type="entry name" value="4FE4S_FER_1"/>
    <property type="match status" value="1"/>
</dbReference>
<dbReference type="SUPFAM" id="SSF52402">
    <property type="entry name" value="Adenine nucleotide alpha hydrolases-like"/>
    <property type="match status" value="1"/>
</dbReference>
<protein>
    <submittedName>
        <fullName evidence="5">Phosphoadenosine phosphosulfate reductase</fullName>
    </submittedName>
</protein>
<dbReference type="GO" id="GO:0046872">
    <property type="term" value="F:metal ion binding"/>
    <property type="evidence" value="ECO:0007669"/>
    <property type="project" value="UniProtKB-KW"/>
</dbReference>
<dbReference type="PROSITE" id="PS51379">
    <property type="entry name" value="4FE4S_FER_2"/>
    <property type="match status" value="1"/>
</dbReference>
<dbReference type="PANTHER" id="PTHR43196">
    <property type="entry name" value="SULFATE ADENYLYLTRANSFERASE SUBUNIT 2"/>
    <property type="match status" value="1"/>
</dbReference>
<dbReference type="Gene3D" id="3.40.50.620">
    <property type="entry name" value="HUPs"/>
    <property type="match status" value="1"/>
</dbReference>
<feature type="domain" description="4Fe-4S ferredoxin-type" evidence="4">
    <location>
        <begin position="502"/>
        <end position="532"/>
    </location>
</feature>
<evidence type="ECO:0000313" key="6">
    <source>
        <dbReference type="Proteomes" id="UP000006835"/>
    </source>
</evidence>
<dbReference type="EMBL" id="CP002330">
    <property type="protein sequence ID" value="ADQ44942.1"/>
    <property type="molecule type" value="Genomic_DNA"/>
</dbReference>
<keyword evidence="1" id="KW-0479">Metal-binding</keyword>
<reference key="1">
    <citation type="submission" date="2010-11" db="EMBL/GenBank/DDBJ databases">
        <title>Complete sequence of Caldicellulosiruptor kronotskyensis 2002.</title>
        <authorList>
            <consortium name="US DOE Joint Genome Institute"/>
            <person name="Lucas S."/>
            <person name="Copeland A."/>
            <person name="Lapidus A."/>
            <person name="Cheng J.-F."/>
            <person name="Bruce D."/>
            <person name="Goodwin L."/>
            <person name="Pitluck S."/>
            <person name="Davenport K."/>
            <person name="Detter J.C."/>
            <person name="Han C."/>
            <person name="Tapia R."/>
            <person name="Land M."/>
            <person name="Hauser L."/>
            <person name="Jeffries C."/>
            <person name="Kyrpides N."/>
            <person name="Ivanova N."/>
            <person name="Mikhailova N."/>
            <person name="Blumer-Schuette S.E."/>
            <person name="Kelly R.M."/>
            <person name="Woyke T."/>
        </authorList>
    </citation>
    <scope>NUCLEOTIDE SEQUENCE</scope>
    <source>
        <strain>2002</strain>
    </source>
</reference>
<dbReference type="KEGG" id="ckn:Calkro_0023"/>
<organism evidence="5 6">
    <name type="scientific">Caldicellulosiruptor kronotskyensis (strain DSM 18902 / VKM B-2412 / 2002)</name>
    <dbReference type="NCBI Taxonomy" id="632348"/>
    <lineage>
        <taxon>Bacteria</taxon>
        <taxon>Bacillati</taxon>
        <taxon>Bacillota</taxon>
        <taxon>Bacillota incertae sedis</taxon>
        <taxon>Caldicellulosiruptorales</taxon>
        <taxon>Caldicellulosiruptoraceae</taxon>
        <taxon>Caldicellulosiruptor</taxon>
    </lineage>
</organism>
<dbReference type="InterPro" id="IPR017900">
    <property type="entry name" value="4Fe4S_Fe_S_CS"/>
</dbReference>
<proteinExistence type="predicted"/>
<dbReference type="Pfam" id="PF01507">
    <property type="entry name" value="PAPS_reduct"/>
    <property type="match status" value="1"/>
</dbReference>
<dbReference type="InterPro" id="IPR050128">
    <property type="entry name" value="Sulfate_adenylyltrnsfr_sub2"/>
</dbReference>
<dbReference type="PATRIC" id="fig|632348.3.peg.26"/>
<dbReference type="Proteomes" id="UP000006835">
    <property type="component" value="Chromosome"/>
</dbReference>
<keyword evidence="2" id="KW-0408">Iron</keyword>
<sequence length="567" mass="65703">MIIRYCENCKVEYYDLYSSACPKCNQKMSLTSKIYYCEKCNVPIYSERCEVCGSEGKYLATDVRPVFLKERLLMELILNKPFELKYSSVWADISGNRYFIDGKELRINKKQVYNNLSESDLKEISGKLREVEDEEEKEKFDESIKKFIVANSSHFQKILFEAKNFIKENTKGYNLDEIFISFSGGKDSTVVSDLVMKALSTSKIIHIHGDTTLEFPFTTEYVNRFRKNNPYTPLIIASNKDANFFELCDILGPPSRVMRWCCTVFKTGPITKKINMLFKNKEKVLTFYGIRSSESNSRSKYSEVTISPKITRQVVISPIFNWTDFDVWLYILTTGIDFNEAYKLGYTRVGCWCCPNNSEWSQFLSRIYLTEMTEKWEKLLVDFARRLGKEDAEIYVKEGKWKARQGGEGLEYSNNSIISYKPCSNEENTFYYELKKPISKQLYEYFKPFGELNFEIGNKLLGEVYVLDSNKNVVLKLQGIEGDTNLKVSVYGSKSKIMKQKIDAQITKYQMCIGCLACESICPLGAIKIIENEYKIDDNRCVRCGNCIHYFDGGCYIRKVLTIKRGV</sequence>
<dbReference type="OrthoDB" id="5422255at2"/>
<dbReference type="GO" id="GO:0051536">
    <property type="term" value="F:iron-sulfur cluster binding"/>
    <property type="evidence" value="ECO:0007669"/>
    <property type="project" value="UniProtKB-KW"/>
</dbReference>
<dbReference type="InterPro" id="IPR014729">
    <property type="entry name" value="Rossmann-like_a/b/a_fold"/>
</dbReference>
<evidence type="ECO:0000256" key="3">
    <source>
        <dbReference type="ARBA" id="ARBA00023014"/>
    </source>
</evidence>
<reference evidence="5 6" key="2">
    <citation type="journal article" date="2011" name="J. Bacteriol.">
        <title>Complete genome sequences for the anaerobic, extremely thermophilic plant biomass-degrading bacteria Caldicellulosiruptor hydrothermalis, Caldicellulosiruptor kristjanssonii, Caldicellulosiruptor kronotskyensis, Caldicellulosiruptor owensenis, and Caldicellulosiruptor lactoaceticus.</title>
        <authorList>
            <person name="Blumer-Schuette S.E."/>
            <person name="Ozdemir I."/>
            <person name="Mistry D."/>
            <person name="Lucas S."/>
            <person name="Lapidus A."/>
            <person name="Cheng J.F."/>
            <person name="Goodwin L.A."/>
            <person name="Pitluck S."/>
            <person name="Land M.L."/>
            <person name="Hauser L.J."/>
            <person name="Woyke T."/>
            <person name="Mikhailova N."/>
            <person name="Pati A."/>
            <person name="Kyrpides N.C."/>
            <person name="Ivanova N."/>
            <person name="Detter J.C."/>
            <person name="Walston-Davenport K."/>
            <person name="Han S."/>
            <person name="Adams M.W."/>
            <person name="Kelly R.M."/>
        </authorList>
    </citation>
    <scope>NUCLEOTIDE SEQUENCE [LARGE SCALE GENOMIC DNA]</scope>
    <source>
        <strain evidence="6">DSM 18902 / VKM B-2412 / 2002</strain>
    </source>
</reference>
<name>E4SC17_CALK2</name>
<dbReference type="PANTHER" id="PTHR43196:SF2">
    <property type="entry name" value="PHOSPHOADENOSINE PHOSPHOSULFATE REDUCTASE"/>
    <property type="match status" value="1"/>
</dbReference>
<evidence type="ECO:0000256" key="2">
    <source>
        <dbReference type="ARBA" id="ARBA00023004"/>
    </source>
</evidence>